<evidence type="ECO:0000313" key="2">
    <source>
        <dbReference type="Proteomes" id="UP000180043"/>
    </source>
</evidence>
<dbReference type="EMBL" id="MLIQ01000042">
    <property type="protein sequence ID" value="OHU47167.1"/>
    <property type="molecule type" value="Genomic_DNA"/>
</dbReference>
<name>A0A1S1LHI8_MYCCH</name>
<evidence type="ECO:0008006" key="3">
    <source>
        <dbReference type="Google" id="ProtNLM"/>
    </source>
</evidence>
<dbReference type="AlphaFoldDB" id="A0A1S1LHI8"/>
<sequence>MRRGSLTDWIRDHAPVAASVPVVSRARWNNAIADWAASEPGQGALARHHIRIVRFLAVAAAMARHCDGSTGRNIAVGNKLLAHEAGCSERLVSTVRRILLEAGWLHKSAEGVSSRTGRFNRPPIVHLTTPRPVVRPQAATPKARRRVVKPVDNVGAQGHSGVRVCDLLRSTAVGHISQVPLVVGKPKARTRALRNTGAIKSTAERARWTVAYRLADELISRTTGLQGARGPVAAALRFSHLDLPAWTALKLKAALDAWAVTHRDSSGVVRGMDWPAVIERPGAFMAYRLSHLNVAPPADEPRYVRAAAAPVTGAGRTRAWAAITEHLAGLRRTRGDRLAGRDECPLCSGSSLNADLCQHCTPAADSDMPNTSTCAAHRT</sequence>
<proteinExistence type="predicted"/>
<protein>
    <recommendedName>
        <fullName evidence="3">Replication protein</fullName>
    </recommendedName>
</protein>
<accession>A0A1S1LHI8</accession>
<evidence type="ECO:0000313" key="1">
    <source>
        <dbReference type="EMBL" id="OHU47167.1"/>
    </source>
</evidence>
<gene>
    <name evidence="1" type="ORF">BKG82_26280</name>
</gene>
<organism evidence="1 2">
    <name type="scientific">Mycobacteroides chelonae</name>
    <name type="common">Mycobacterium chelonae</name>
    <dbReference type="NCBI Taxonomy" id="1774"/>
    <lineage>
        <taxon>Bacteria</taxon>
        <taxon>Bacillati</taxon>
        <taxon>Actinomycetota</taxon>
        <taxon>Actinomycetes</taxon>
        <taxon>Mycobacteriales</taxon>
        <taxon>Mycobacteriaceae</taxon>
        <taxon>Mycobacteroides</taxon>
    </lineage>
</organism>
<dbReference type="Proteomes" id="UP000180043">
    <property type="component" value="Unassembled WGS sequence"/>
</dbReference>
<comment type="caution">
    <text evidence="1">The sequence shown here is derived from an EMBL/GenBank/DDBJ whole genome shotgun (WGS) entry which is preliminary data.</text>
</comment>
<reference evidence="1 2" key="1">
    <citation type="submission" date="2016-10" db="EMBL/GenBank/DDBJ databases">
        <title>Evaluation of Human, Veterinary and Environmental Mycobacterium chelonae Isolates by Core Genome Phylogenomic Analysis, Targeted Gene Comparison, and Anti-microbial Susceptibility Patterns: A Tale of Mistaken Identities.</title>
        <authorList>
            <person name="Fogelson S.B."/>
            <person name="Camus A.C."/>
            <person name="Lorenz W."/>
            <person name="Vasireddy R."/>
            <person name="Vasireddy S."/>
            <person name="Smith T."/>
            <person name="Brown-Elliott B.A."/>
            <person name="Wallace R.J.Jr."/>
            <person name="Hasan N.A."/>
            <person name="Reischl U."/>
            <person name="Sanchez S."/>
        </authorList>
    </citation>
    <scope>NUCLEOTIDE SEQUENCE [LARGE SCALE GENOMIC DNA]</scope>
    <source>
        <strain evidence="1 2">15515</strain>
    </source>
</reference>